<evidence type="ECO:0000256" key="1">
    <source>
        <dbReference type="PROSITE-ProRule" id="PRU00169"/>
    </source>
</evidence>
<evidence type="ECO:0000313" key="4">
    <source>
        <dbReference type="EMBL" id="SDO24711.1"/>
    </source>
</evidence>
<reference evidence="5" key="1">
    <citation type="submission" date="2016-10" db="EMBL/GenBank/DDBJ databases">
        <authorList>
            <person name="Varghese N."/>
            <person name="Submissions S."/>
        </authorList>
    </citation>
    <scope>NUCLEOTIDE SEQUENCE [LARGE SCALE GENOMIC DNA]</scope>
    <source>
        <strain evidence="5">JCM 21621</strain>
    </source>
</reference>
<dbReference type="InterPro" id="IPR001789">
    <property type="entry name" value="Sig_transdc_resp-reg_receiver"/>
</dbReference>
<gene>
    <name evidence="4" type="ORF">SAMN05216193_10983</name>
</gene>
<evidence type="ECO:0000313" key="5">
    <source>
        <dbReference type="Proteomes" id="UP000242957"/>
    </source>
</evidence>
<dbReference type="Proteomes" id="UP000242957">
    <property type="component" value="Unassembled WGS sequence"/>
</dbReference>
<name>A0A1H0I0U9_9PSED</name>
<dbReference type="AlphaFoldDB" id="A0A1H0I0U9"/>
<accession>A0A1H0I0U9</accession>
<feature type="domain" description="Response regulatory" evidence="3">
    <location>
        <begin position="7"/>
        <end position="128"/>
    </location>
</feature>
<feature type="region of interest" description="Disordered" evidence="2">
    <location>
        <begin position="126"/>
        <end position="154"/>
    </location>
</feature>
<dbReference type="PROSITE" id="PS50110">
    <property type="entry name" value="RESPONSE_REGULATORY"/>
    <property type="match status" value="1"/>
</dbReference>
<dbReference type="InterPro" id="IPR011006">
    <property type="entry name" value="CheY-like_superfamily"/>
</dbReference>
<protein>
    <submittedName>
        <fullName evidence="4">CheY chemotaxis protein or a CheY-like REC (Receiver) domain</fullName>
    </submittedName>
</protein>
<dbReference type="Gene3D" id="3.40.50.2300">
    <property type="match status" value="1"/>
</dbReference>
<evidence type="ECO:0000256" key="2">
    <source>
        <dbReference type="SAM" id="MobiDB-lite"/>
    </source>
</evidence>
<organism evidence="4 5">
    <name type="scientific">Pseudomonas jinjuensis</name>
    <dbReference type="NCBI Taxonomy" id="198616"/>
    <lineage>
        <taxon>Bacteria</taxon>
        <taxon>Pseudomonadati</taxon>
        <taxon>Pseudomonadota</taxon>
        <taxon>Gammaproteobacteria</taxon>
        <taxon>Pseudomonadales</taxon>
        <taxon>Pseudomonadaceae</taxon>
        <taxon>Pseudomonas</taxon>
    </lineage>
</organism>
<sequence>MSPNRPRVLVLCSHPGRLLNYSVLLNRLNFFHLSLCQNLEEVRKVLLKKNPYALFIYDDFIPGVVELATLRRLSENHSIGQFLLTGSFNEQDKARLFQWACGSRVPLLQVLDKPFTLKQLREVTSRIPGDEAIPEEPHSASHQDKRMPMTPVSA</sequence>
<dbReference type="SUPFAM" id="SSF52172">
    <property type="entry name" value="CheY-like"/>
    <property type="match status" value="1"/>
</dbReference>
<keyword evidence="5" id="KW-1185">Reference proteome</keyword>
<feature type="modified residue" description="4-aspartylphosphate" evidence="1">
    <location>
        <position position="58"/>
    </location>
</feature>
<evidence type="ECO:0000259" key="3">
    <source>
        <dbReference type="PROSITE" id="PS50110"/>
    </source>
</evidence>
<dbReference type="EMBL" id="FNIJ01000009">
    <property type="protein sequence ID" value="SDO24711.1"/>
    <property type="molecule type" value="Genomic_DNA"/>
</dbReference>
<keyword evidence="1" id="KW-0597">Phosphoprotein</keyword>
<feature type="compositionally biased region" description="Basic and acidic residues" evidence="2">
    <location>
        <begin position="135"/>
        <end position="147"/>
    </location>
</feature>
<dbReference type="GO" id="GO:0000160">
    <property type="term" value="P:phosphorelay signal transduction system"/>
    <property type="evidence" value="ECO:0007669"/>
    <property type="project" value="InterPro"/>
</dbReference>
<proteinExistence type="predicted"/>